<sequence>MHNSEKNQFKQMVRMFLQQIAVPIISYQMPITIEYQDSSIS</sequence>
<dbReference type="AlphaFoldDB" id="A0A2P2NT26"/>
<evidence type="ECO:0000313" key="1">
    <source>
        <dbReference type="EMBL" id="MBX45669.1"/>
    </source>
</evidence>
<name>A0A2P2NT26_RHIMU</name>
<reference evidence="1" key="1">
    <citation type="submission" date="2018-02" db="EMBL/GenBank/DDBJ databases">
        <title>Rhizophora mucronata_Transcriptome.</title>
        <authorList>
            <person name="Meera S.P."/>
            <person name="Sreeshan A."/>
            <person name="Augustine A."/>
        </authorList>
    </citation>
    <scope>NUCLEOTIDE SEQUENCE</scope>
    <source>
        <tissue evidence="1">Leaf</tissue>
    </source>
</reference>
<protein>
    <submittedName>
        <fullName evidence="1">Uncharacterized protein</fullName>
    </submittedName>
</protein>
<proteinExistence type="predicted"/>
<organism evidence="1">
    <name type="scientific">Rhizophora mucronata</name>
    <name type="common">Asiatic mangrove</name>
    <dbReference type="NCBI Taxonomy" id="61149"/>
    <lineage>
        <taxon>Eukaryota</taxon>
        <taxon>Viridiplantae</taxon>
        <taxon>Streptophyta</taxon>
        <taxon>Embryophyta</taxon>
        <taxon>Tracheophyta</taxon>
        <taxon>Spermatophyta</taxon>
        <taxon>Magnoliopsida</taxon>
        <taxon>eudicotyledons</taxon>
        <taxon>Gunneridae</taxon>
        <taxon>Pentapetalae</taxon>
        <taxon>rosids</taxon>
        <taxon>fabids</taxon>
        <taxon>Malpighiales</taxon>
        <taxon>Rhizophoraceae</taxon>
        <taxon>Rhizophora</taxon>
    </lineage>
</organism>
<accession>A0A2P2NT26</accession>
<dbReference type="EMBL" id="GGEC01065185">
    <property type="protein sequence ID" value="MBX45669.1"/>
    <property type="molecule type" value="Transcribed_RNA"/>
</dbReference>